<protein>
    <submittedName>
        <fullName evidence="2">Thioesterase superfamily protein</fullName>
    </submittedName>
</protein>
<dbReference type="InterPro" id="IPR006683">
    <property type="entry name" value="Thioestr_dom"/>
</dbReference>
<dbReference type="Proteomes" id="UP000006377">
    <property type="component" value="Chromosome"/>
</dbReference>
<organism evidence="2 3">
    <name type="scientific">Parvibaculum lavamentivorans (strain DS-1 / DSM 13023 / NCIMB 13966)</name>
    <dbReference type="NCBI Taxonomy" id="402881"/>
    <lineage>
        <taxon>Bacteria</taxon>
        <taxon>Pseudomonadati</taxon>
        <taxon>Pseudomonadota</taxon>
        <taxon>Alphaproteobacteria</taxon>
        <taxon>Hyphomicrobiales</taxon>
        <taxon>Parvibaculaceae</taxon>
        <taxon>Parvibaculum</taxon>
    </lineage>
</organism>
<name>A7HUT5_PARL1</name>
<evidence type="ECO:0000313" key="3">
    <source>
        <dbReference type="Proteomes" id="UP000006377"/>
    </source>
</evidence>
<proteinExistence type="predicted"/>
<dbReference type="KEGG" id="pla:Plav_2054"/>
<dbReference type="HOGENOM" id="CLU_089876_8_1_5"/>
<evidence type="ECO:0000259" key="1">
    <source>
        <dbReference type="Pfam" id="PF03061"/>
    </source>
</evidence>
<accession>A7HUT5</accession>
<dbReference type="CDD" id="cd03443">
    <property type="entry name" value="PaaI_thioesterase"/>
    <property type="match status" value="1"/>
</dbReference>
<gene>
    <name evidence="2" type="ordered locus">Plav_2054</name>
</gene>
<reference evidence="2 3" key="1">
    <citation type="journal article" date="2011" name="Stand. Genomic Sci.">
        <title>Complete genome sequence of Parvibaculum lavamentivorans type strain (DS-1(T)).</title>
        <authorList>
            <person name="Schleheck D."/>
            <person name="Weiss M."/>
            <person name="Pitluck S."/>
            <person name="Bruce D."/>
            <person name="Land M.L."/>
            <person name="Han S."/>
            <person name="Saunders E."/>
            <person name="Tapia R."/>
            <person name="Detter C."/>
            <person name="Brettin T."/>
            <person name="Han J."/>
            <person name="Woyke T."/>
            <person name="Goodwin L."/>
            <person name="Pennacchio L."/>
            <person name="Nolan M."/>
            <person name="Cook A.M."/>
            <person name="Kjelleberg S."/>
            <person name="Thomas T."/>
        </authorList>
    </citation>
    <scope>NUCLEOTIDE SEQUENCE [LARGE SCALE GENOMIC DNA]</scope>
    <source>
        <strain evidence="3">DS-1 / DSM 13023 / NCIMB 13966</strain>
    </source>
</reference>
<dbReference type="Pfam" id="PF03061">
    <property type="entry name" value="4HBT"/>
    <property type="match status" value="1"/>
</dbReference>
<dbReference type="EMBL" id="CP000774">
    <property type="protein sequence ID" value="ABS63668.1"/>
    <property type="molecule type" value="Genomic_DNA"/>
</dbReference>
<dbReference type="GO" id="GO:0016790">
    <property type="term" value="F:thiolester hydrolase activity"/>
    <property type="evidence" value="ECO:0007669"/>
    <property type="project" value="UniProtKB-ARBA"/>
</dbReference>
<sequence length="147" mass="16348">MTDDLLEENTIALPEGYTNLNWFHGFGRQIGPLYEKIETDGGYTRAFLVQEYHTNGMGNCHGGMLMAFADMAFGHAITMSTHRYWVTVRLLTDFLSGAKIGEWVEGTGEVVGAEDDFFTVQGRIWCGDRTIMSGTGVFKALGERPPK</sequence>
<evidence type="ECO:0000313" key="2">
    <source>
        <dbReference type="EMBL" id="ABS63668.1"/>
    </source>
</evidence>
<keyword evidence="3" id="KW-1185">Reference proteome</keyword>
<dbReference type="STRING" id="402881.Plav_2054"/>
<feature type="domain" description="Thioesterase" evidence="1">
    <location>
        <begin position="57"/>
        <end position="130"/>
    </location>
</feature>
<dbReference type="eggNOG" id="COG2050">
    <property type="taxonomic scope" value="Bacteria"/>
</dbReference>
<dbReference type="InterPro" id="IPR029069">
    <property type="entry name" value="HotDog_dom_sf"/>
</dbReference>
<dbReference type="SUPFAM" id="SSF54637">
    <property type="entry name" value="Thioesterase/thiol ester dehydrase-isomerase"/>
    <property type="match status" value="1"/>
</dbReference>
<dbReference type="AlphaFoldDB" id="A7HUT5"/>
<dbReference type="RefSeq" id="WP_012110972.1">
    <property type="nucleotide sequence ID" value="NC_009719.1"/>
</dbReference>
<dbReference type="OrthoDB" id="32575at2"/>
<dbReference type="Gene3D" id="3.10.129.10">
    <property type="entry name" value="Hotdog Thioesterase"/>
    <property type="match status" value="1"/>
</dbReference>